<protein>
    <submittedName>
        <fullName evidence="2">CHASE2 domain protein</fullName>
    </submittedName>
</protein>
<gene>
    <name evidence="2" type="ORF">L497_3074</name>
</gene>
<comment type="caution">
    <text evidence="2">The sequence shown here is derived from an EMBL/GenBank/DDBJ whole genome shotgun (WGS) entry which is preliminary data.</text>
</comment>
<evidence type="ECO:0000259" key="1">
    <source>
        <dbReference type="SMART" id="SM01080"/>
    </source>
</evidence>
<dbReference type="Pfam" id="PF05226">
    <property type="entry name" value="CHASE2"/>
    <property type="match status" value="1"/>
</dbReference>
<reference evidence="2 3" key="1">
    <citation type="submission" date="2014-03" db="EMBL/GenBank/DDBJ databases">
        <title>Genome sequence of Bordetella holmseii.</title>
        <authorList>
            <person name="Harvill E."/>
            <person name="Goodfield L.L."/>
            <person name="Ivanov Y."/>
            <person name="Meyer J.A."/>
            <person name="Newth C."/>
            <person name="Cassiday P."/>
            <person name="Tondella M.L."/>
            <person name="Liao P."/>
            <person name="Zimmerman J."/>
            <person name="Meert K."/>
            <person name="Wessel D."/>
            <person name="Berger J."/>
            <person name="Dean J.M."/>
            <person name="Holubkov R."/>
            <person name="Burr J."/>
            <person name="Liu T."/>
            <person name="Brinkac L.M."/>
            <person name="Sanka R."/>
            <person name="Kim M."/>
            <person name="Losada L."/>
        </authorList>
    </citation>
    <scope>NUCLEOTIDE SEQUENCE [LARGE SCALE GENOMIC DNA]</scope>
    <source>
        <strain evidence="2 3">CDC-H585-BH</strain>
    </source>
</reference>
<dbReference type="SMART" id="SM01080">
    <property type="entry name" value="CHASE2"/>
    <property type="match status" value="1"/>
</dbReference>
<dbReference type="PATRIC" id="fig|1331206.3.peg.1336"/>
<dbReference type="EMBL" id="JFZZ01000049">
    <property type="protein sequence ID" value="KAK95726.1"/>
    <property type="molecule type" value="Genomic_DNA"/>
</dbReference>
<accession>A0A158M7M9</accession>
<sequence>MPVEGRALTRRSGFILTALLTLLAALLGSFTGLGRTDQMLYDRAQSLIGQPAQDDIVLVAIDDDSIATLGRWPWKRDVHAALLDKLRDARAVGLDLIFSEPDRDNPAADLALAQAIRAHGKVVLPVILDHLESAGSYQAPIPILAQAAADMGFINIPVDKDGVVRRIAWQRTIVRAPVEPLLACHAARGRPARTRRARPFRSHEKRH</sequence>
<dbReference type="RefSeq" id="WP_025341281.1">
    <property type="nucleotide sequence ID" value="NZ_JFZZ01000049.1"/>
</dbReference>
<evidence type="ECO:0000313" key="3">
    <source>
        <dbReference type="Proteomes" id="UP000026682"/>
    </source>
</evidence>
<organism evidence="2 3">
    <name type="scientific">Bordetella holmesii CDC-H585-BH</name>
    <dbReference type="NCBI Taxonomy" id="1331206"/>
    <lineage>
        <taxon>Bacteria</taxon>
        <taxon>Pseudomonadati</taxon>
        <taxon>Pseudomonadota</taxon>
        <taxon>Betaproteobacteria</taxon>
        <taxon>Burkholderiales</taxon>
        <taxon>Alcaligenaceae</taxon>
        <taxon>Bordetella</taxon>
    </lineage>
</organism>
<proteinExistence type="predicted"/>
<feature type="domain" description="CHASE2" evidence="1">
    <location>
        <begin position="33"/>
        <end position="203"/>
    </location>
</feature>
<dbReference type="GeneID" id="96992270"/>
<dbReference type="AlphaFoldDB" id="A0A158M7M9"/>
<dbReference type="Proteomes" id="UP000026682">
    <property type="component" value="Unassembled WGS sequence"/>
</dbReference>
<dbReference type="InterPro" id="IPR007890">
    <property type="entry name" value="CHASE2"/>
</dbReference>
<evidence type="ECO:0000313" key="2">
    <source>
        <dbReference type="EMBL" id="KAK95726.1"/>
    </source>
</evidence>
<name>A0A158M7M9_9BORD</name>